<proteinExistence type="predicted"/>
<name>A0A5D3KFX0_9BRAD</name>
<dbReference type="Proteomes" id="UP000324758">
    <property type="component" value="Unassembled WGS sequence"/>
</dbReference>
<protein>
    <submittedName>
        <fullName evidence="1">Uncharacterized protein</fullName>
    </submittedName>
</protein>
<accession>A0A5D3KFX0</accession>
<reference evidence="1 2" key="1">
    <citation type="submission" date="2019-08" db="EMBL/GenBank/DDBJ databases">
        <title>Bradyrhizobium hipponensis sp. nov., a rhizobium isolated from a Lupinus angustifolius root nodule in Tunisia.</title>
        <authorList>
            <person name="Off K."/>
            <person name="Rejili M."/>
            <person name="Mars M."/>
            <person name="Brachmann A."/>
            <person name="Marin M."/>
        </authorList>
    </citation>
    <scope>NUCLEOTIDE SEQUENCE [LARGE SCALE GENOMIC DNA]</scope>
    <source>
        <strain evidence="1 2">CTAW71</strain>
    </source>
</reference>
<evidence type="ECO:0000313" key="1">
    <source>
        <dbReference type="EMBL" id="TYL93973.1"/>
    </source>
</evidence>
<dbReference type="EMBL" id="VSSS01000030">
    <property type="protein sequence ID" value="TYL93973.1"/>
    <property type="molecule type" value="Genomic_DNA"/>
</dbReference>
<comment type="caution">
    <text evidence="1">The sequence shown here is derived from an EMBL/GenBank/DDBJ whole genome shotgun (WGS) entry which is preliminary data.</text>
</comment>
<sequence>MNESGRQLKAALFLPSHLSIEVGNYSGIDPPATIPVEHSAKLIALGYMVDLVGRLRMTTPGRQLIAVGLKHADGPS</sequence>
<dbReference type="AlphaFoldDB" id="A0A5D3KFX0"/>
<organism evidence="1 2">
    <name type="scientific">Bradyrhizobium rifense</name>
    <dbReference type="NCBI Taxonomy" id="515499"/>
    <lineage>
        <taxon>Bacteria</taxon>
        <taxon>Pseudomonadati</taxon>
        <taxon>Pseudomonadota</taxon>
        <taxon>Alphaproteobacteria</taxon>
        <taxon>Hyphomicrobiales</taxon>
        <taxon>Nitrobacteraceae</taxon>
        <taxon>Bradyrhizobium</taxon>
    </lineage>
</organism>
<evidence type="ECO:0000313" key="2">
    <source>
        <dbReference type="Proteomes" id="UP000324758"/>
    </source>
</evidence>
<gene>
    <name evidence="1" type="ORF">FXB40_19215</name>
</gene>
<keyword evidence="2" id="KW-1185">Reference proteome</keyword>